<feature type="transmembrane region" description="Helical" evidence="8">
    <location>
        <begin position="69"/>
        <end position="91"/>
    </location>
</feature>
<dbReference type="GO" id="GO:0005886">
    <property type="term" value="C:plasma membrane"/>
    <property type="evidence" value="ECO:0007669"/>
    <property type="project" value="UniProtKB-SubCell"/>
</dbReference>
<evidence type="ECO:0000313" key="9">
    <source>
        <dbReference type="EMBL" id="MBS8262544.1"/>
    </source>
</evidence>
<feature type="transmembrane region" description="Helical" evidence="8">
    <location>
        <begin position="111"/>
        <end position="130"/>
    </location>
</feature>
<keyword evidence="4 8" id="KW-0812">Transmembrane</keyword>
<dbReference type="EMBL" id="QTKU01000005">
    <property type="protein sequence ID" value="MBS8262544.1"/>
    <property type="molecule type" value="Genomic_DNA"/>
</dbReference>
<evidence type="ECO:0000256" key="2">
    <source>
        <dbReference type="ARBA" id="ARBA00006386"/>
    </source>
</evidence>
<evidence type="ECO:0000313" key="10">
    <source>
        <dbReference type="Proteomes" id="UP000705379"/>
    </source>
</evidence>
<dbReference type="AlphaFoldDB" id="A0A944CGC4"/>
<name>A0A944CGC4_9HYPH</name>
<dbReference type="InterPro" id="IPR005524">
    <property type="entry name" value="DUF318"/>
</dbReference>
<organism evidence="9 10">
    <name type="scientific">Roseibium polysiphoniae</name>
    <dbReference type="NCBI Taxonomy" id="2571221"/>
    <lineage>
        <taxon>Bacteria</taxon>
        <taxon>Pseudomonadati</taxon>
        <taxon>Pseudomonadota</taxon>
        <taxon>Alphaproteobacteria</taxon>
        <taxon>Hyphomicrobiales</taxon>
        <taxon>Stappiaceae</taxon>
        <taxon>Roseibium</taxon>
    </lineage>
</organism>
<comment type="caution">
    <text evidence="9">The sequence shown here is derived from an EMBL/GenBank/DDBJ whole genome shotgun (WGS) entry which is preliminary data.</text>
</comment>
<accession>A0A944CGC4</accession>
<feature type="compositionally biased region" description="Polar residues" evidence="7">
    <location>
        <begin position="1"/>
        <end position="12"/>
    </location>
</feature>
<keyword evidence="5 8" id="KW-1133">Transmembrane helix</keyword>
<evidence type="ECO:0000256" key="7">
    <source>
        <dbReference type="SAM" id="MobiDB-lite"/>
    </source>
</evidence>
<evidence type="ECO:0000256" key="1">
    <source>
        <dbReference type="ARBA" id="ARBA00004651"/>
    </source>
</evidence>
<dbReference type="Proteomes" id="UP000705379">
    <property type="component" value="Unassembled WGS sequence"/>
</dbReference>
<feature type="transmembrane region" description="Helical" evidence="8">
    <location>
        <begin position="136"/>
        <end position="153"/>
    </location>
</feature>
<proteinExistence type="inferred from homology"/>
<comment type="subcellular location">
    <subcellularLocation>
        <location evidence="1">Cell membrane</location>
        <topology evidence="1">Multi-pass membrane protein</topology>
    </subcellularLocation>
</comment>
<reference evidence="9" key="2">
    <citation type="journal article" date="2021" name="Microorganisms">
        <title>Bacterial Dimethylsulfoniopropionate Biosynthesis in the East China Sea.</title>
        <authorList>
            <person name="Liu J."/>
            <person name="Zhang Y."/>
            <person name="Liu J."/>
            <person name="Zhong H."/>
            <person name="Williams B.T."/>
            <person name="Zheng Y."/>
            <person name="Curson A.R.J."/>
            <person name="Sun C."/>
            <person name="Sun H."/>
            <person name="Song D."/>
            <person name="Wagner Mackenzie B."/>
            <person name="Bermejo Martinez A."/>
            <person name="Todd J.D."/>
            <person name="Zhang X.H."/>
        </authorList>
    </citation>
    <scope>NUCLEOTIDE SEQUENCE</scope>
    <source>
        <strain evidence="9">AESS21</strain>
    </source>
</reference>
<protein>
    <submittedName>
        <fullName evidence="9">Permease</fullName>
    </submittedName>
</protein>
<keyword evidence="6 8" id="KW-0472">Membrane</keyword>
<gene>
    <name evidence="9" type="ORF">DYI23_20130</name>
</gene>
<reference evidence="9" key="1">
    <citation type="submission" date="2018-08" db="EMBL/GenBank/DDBJ databases">
        <authorList>
            <person name="Jin W."/>
            <person name="Wang H."/>
            <person name="Yang Y."/>
            <person name="Li M."/>
            <person name="Liu J."/>
        </authorList>
    </citation>
    <scope>NUCLEOTIDE SEQUENCE</scope>
    <source>
        <strain evidence="9">AESS21</strain>
    </source>
</reference>
<keyword evidence="3" id="KW-1003">Cell membrane</keyword>
<evidence type="ECO:0000256" key="5">
    <source>
        <dbReference type="ARBA" id="ARBA00022989"/>
    </source>
</evidence>
<feature type="transmembrane region" description="Helical" evidence="8">
    <location>
        <begin position="31"/>
        <end position="49"/>
    </location>
</feature>
<evidence type="ECO:0000256" key="6">
    <source>
        <dbReference type="ARBA" id="ARBA00023136"/>
    </source>
</evidence>
<feature type="region of interest" description="Disordered" evidence="7">
    <location>
        <begin position="1"/>
        <end position="21"/>
    </location>
</feature>
<evidence type="ECO:0000256" key="8">
    <source>
        <dbReference type="SAM" id="Phobius"/>
    </source>
</evidence>
<evidence type="ECO:0000256" key="3">
    <source>
        <dbReference type="ARBA" id="ARBA00022475"/>
    </source>
</evidence>
<comment type="similarity">
    <text evidence="2">Belongs to the UPF0718 family.</text>
</comment>
<evidence type="ECO:0000256" key="4">
    <source>
        <dbReference type="ARBA" id="ARBA00022692"/>
    </source>
</evidence>
<dbReference type="Pfam" id="PF03773">
    <property type="entry name" value="ArsP_1"/>
    <property type="match status" value="1"/>
</dbReference>
<sequence>MTSPQHRPSPQGQLIPDMGTARRPSAPKRRFFDVGFFLVLGVTLASGLAVFRRDGAGRVLEILGSGVDLITSIGPKVLAAVLLAAWLRLLLPKDKISKHFGGHQGLKGMSLAVLVGVILPGGPMTAFPLAVAFYEAGAGFGVLVAFVSSWLLLGANRTIVWEMAFFDYSLVGLRYGLSLPVPFLFGWGAQVFERRCPGLLARITRWP</sequence>